<dbReference type="PANTHER" id="PTHR46743:SF2">
    <property type="entry name" value="TEICHOIC ACIDS EXPORT ATP-BINDING PROTEIN TAGH"/>
    <property type="match status" value="1"/>
</dbReference>
<dbReference type="GO" id="GO:0016887">
    <property type="term" value="F:ATP hydrolysis activity"/>
    <property type="evidence" value="ECO:0007669"/>
    <property type="project" value="InterPro"/>
</dbReference>
<dbReference type="Pfam" id="PF00005">
    <property type="entry name" value="ABC_tran"/>
    <property type="match status" value="1"/>
</dbReference>
<evidence type="ECO:0000313" key="6">
    <source>
        <dbReference type="EMBL" id="KAA6437763.1"/>
    </source>
</evidence>
<gene>
    <name evidence="6" type="ORF">FOE74_04485</name>
</gene>
<protein>
    <submittedName>
        <fullName evidence="6">ABC transporter ATP-binding protein</fullName>
    </submittedName>
</protein>
<organism evidence="6 7">
    <name type="scientific">Rufibacter glacialis</name>
    <dbReference type="NCBI Taxonomy" id="1259555"/>
    <lineage>
        <taxon>Bacteria</taxon>
        <taxon>Pseudomonadati</taxon>
        <taxon>Bacteroidota</taxon>
        <taxon>Cytophagia</taxon>
        <taxon>Cytophagales</taxon>
        <taxon>Hymenobacteraceae</taxon>
        <taxon>Rufibacter</taxon>
    </lineage>
</organism>
<feature type="domain" description="ABC transporter" evidence="5">
    <location>
        <begin position="38"/>
        <end position="270"/>
    </location>
</feature>
<keyword evidence="3" id="KW-0547">Nucleotide-binding</keyword>
<dbReference type="GO" id="GO:0140359">
    <property type="term" value="F:ABC-type transporter activity"/>
    <property type="evidence" value="ECO:0007669"/>
    <property type="project" value="InterPro"/>
</dbReference>
<dbReference type="CDD" id="cd03220">
    <property type="entry name" value="ABC_KpsT_Wzt"/>
    <property type="match status" value="1"/>
</dbReference>
<dbReference type="InterPro" id="IPR029439">
    <property type="entry name" value="Wzt_C"/>
</dbReference>
<evidence type="ECO:0000259" key="5">
    <source>
        <dbReference type="PROSITE" id="PS50893"/>
    </source>
</evidence>
<name>A0A5M8QTG0_9BACT</name>
<dbReference type="InterPro" id="IPR027417">
    <property type="entry name" value="P-loop_NTPase"/>
</dbReference>
<dbReference type="InterPro" id="IPR015860">
    <property type="entry name" value="ABC_transpr_TagH-like"/>
</dbReference>
<reference evidence="6 7" key="2">
    <citation type="submission" date="2019-09" db="EMBL/GenBank/DDBJ databases">
        <title>A bacterium isolated from glacier soil.</title>
        <authorList>
            <person name="Liu Q."/>
        </authorList>
    </citation>
    <scope>NUCLEOTIDE SEQUENCE [LARGE SCALE GENOMIC DNA]</scope>
    <source>
        <strain evidence="6 7">MDT1-10-3</strain>
    </source>
</reference>
<dbReference type="PROSITE" id="PS50893">
    <property type="entry name" value="ABC_TRANSPORTER_2"/>
    <property type="match status" value="1"/>
</dbReference>
<dbReference type="GO" id="GO:0016020">
    <property type="term" value="C:membrane"/>
    <property type="evidence" value="ECO:0007669"/>
    <property type="project" value="InterPro"/>
</dbReference>
<keyword evidence="2" id="KW-0813">Transport</keyword>
<evidence type="ECO:0000313" key="7">
    <source>
        <dbReference type="Proteomes" id="UP000323866"/>
    </source>
</evidence>
<evidence type="ECO:0000256" key="4">
    <source>
        <dbReference type="ARBA" id="ARBA00022840"/>
    </source>
</evidence>
<dbReference type="InterPro" id="IPR003439">
    <property type="entry name" value="ABC_transporter-like_ATP-bd"/>
</dbReference>
<accession>A0A5M8QTG0</accession>
<dbReference type="InterPro" id="IPR050683">
    <property type="entry name" value="Bact_Polysacc_Export_ATP-bd"/>
</dbReference>
<comment type="caution">
    <text evidence="6">The sequence shown here is derived from an EMBL/GenBank/DDBJ whole genome shotgun (WGS) entry which is preliminary data.</text>
</comment>
<keyword evidence="4 6" id="KW-0067">ATP-binding</keyword>
<dbReference type="SUPFAM" id="SSF52540">
    <property type="entry name" value="P-loop containing nucleoside triphosphate hydrolases"/>
    <property type="match status" value="1"/>
</dbReference>
<evidence type="ECO:0000256" key="3">
    <source>
        <dbReference type="ARBA" id="ARBA00022741"/>
    </source>
</evidence>
<dbReference type="Gene3D" id="3.40.50.300">
    <property type="entry name" value="P-loop containing nucleotide triphosphate hydrolases"/>
    <property type="match status" value="1"/>
</dbReference>
<proteinExistence type="inferred from homology"/>
<dbReference type="GO" id="GO:0005524">
    <property type="term" value="F:ATP binding"/>
    <property type="evidence" value="ECO:0007669"/>
    <property type="project" value="UniProtKB-KW"/>
</dbReference>
<dbReference type="Proteomes" id="UP000323866">
    <property type="component" value="Unassembled WGS sequence"/>
</dbReference>
<dbReference type="CDD" id="cd10147">
    <property type="entry name" value="Wzt_C-like"/>
    <property type="match status" value="1"/>
</dbReference>
<dbReference type="AlphaFoldDB" id="A0A5M8QTG0"/>
<comment type="similarity">
    <text evidence="1">Belongs to the ABC transporter superfamily.</text>
</comment>
<dbReference type="SMART" id="SM00382">
    <property type="entry name" value="AAA"/>
    <property type="match status" value="1"/>
</dbReference>
<evidence type="ECO:0000256" key="2">
    <source>
        <dbReference type="ARBA" id="ARBA00022448"/>
    </source>
</evidence>
<evidence type="ECO:0000256" key="1">
    <source>
        <dbReference type="ARBA" id="ARBA00005417"/>
    </source>
</evidence>
<sequence>MGDVIIQVEELSKAFQLGTIGTGSLSQDINRWWATSVLKKEDPFYSPHSAGKTGSSKNHKTFWALQDLTFDIKQGEVWGIIGNNGAGKSTLLKIISRIVKPTKGVVRGNGKISSLLEVGTGFNQELSGRENIFLSGYILGMTKREIKAKFDEIVDFSGIEKFLDTPVKRYSSGMYVRLAFAVAAHLEPDILIIDEVLAVGDAEFQKKCLGKVKDVSQSEGRTILFVSHSMQAVSNLCDHALWLQKGRLMETGPASTVINNYIKGIRKFQLHHTWDNMVEAPGNEIIRFKSVRLIPQFNDLDSPLDIRVPLTVKFQFWNLGGEQNLSVGLHLFSYGGDCIFDIPSPSVPCQKGLVEGECTIPGNFLNDGSYYMSLIVVKDTSVNLFYYEECLSFEIDDYRGDIKWFGKWMGAVRPTFPFHIGQKELVTQA</sequence>
<dbReference type="InterPro" id="IPR003593">
    <property type="entry name" value="AAA+_ATPase"/>
</dbReference>
<dbReference type="PANTHER" id="PTHR46743">
    <property type="entry name" value="TEICHOIC ACIDS EXPORT ATP-BINDING PROTEIN TAGH"/>
    <property type="match status" value="1"/>
</dbReference>
<reference evidence="6 7" key="1">
    <citation type="submission" date="2019-07" db="EMBL/GenBank/DDBJ databases">
        <authorList>
            <person name="Qu J.-H."/>
        </authorList>
    </citation>
    <scope>NUCLEOTIDE SEQUENCE [LARGE SCALE GENOMIC DNA]</scope>
    <source>
        <strain evidence="6 7">MDT1-10-3</strain>
    </source>
</reference>
<dbReference type="EMBL" id="VKKZ01000010">
    <property type="protein sequence ID" value="KAA6437763.1"/>
    <property type="molecule type" value="Genomic_DNA"/>
</dbReference>
<dbReference type="OrthoDB" id="9785229at2"/>